<dbReference type="KEGG" id="lak:112041980"/>
<evidence type="ECO:0000256" key="1">
    <source>
        <dbReference type="SAM" id="SignalP"/>
    </source>
</evidence>
<keyword evidence="1" id="KW-0732">Signal</keyword>
<dbReference type="GeneID" id="106157252"/>
<protein>
    <submittedName>
        <fullName evidence="3 4">Lectin ADEL-like</fullName>
    </submittedName>
</protein>
<feature type="signal peptide" evidence="1">
    <location>
        <begin position="1"/>
        <end position="22"/>
    </location>
</feature>
<dbReference type="AlphaFoldDB" id="A0A1S3HQG6"/>
<sequence length="163" mass="17931">MEGQMMVVFSLCLIGMWGTSEAVTGIFDCDSNGYQYKSCCTGVRGISASVMTKRSRSSCDAGYSFAVNGCSLWVNHGCRARFYVNFNCRNVKTSNADCSSRNYKYAECPVGGVITSINVAKKHSRSSCDFNKSFGFLANKIWVDDGCRATFTVQYCADRKCSC</sequence>
<evidence type="ECO:0000313" key="4">
    <source>
        <dbReference type="RefSeq" id="XP_023931596.1"/>
    </source>
</evidence>
<keyword evidence="2" id="KW-1185">Reference proteome</keyword>
<feature type="chain" id="PRO_5010306387" evidence="1">
    <location>
        <begin position="23"/>
        <end position="163"/>
    </location>
</feature>
<name>A0A1S3HQG6_LINAN</name>
<evidence type="ECO:0000313" key="2">
    <source>
        <dbReference type="Proteomes" id="UP000085678"/>
    </source>
</evidence>
<proteinExistence type="predicted"/>
<dbReference type="InterPro" id="IPR021381">
    <property type="entry name" value="DUF3011"/>
</dbReference>
<dbReference type="OrthoDB" id="6137601at2759"/>
<dbReference type="RefSeq" id="XP_013388298.1">
    <property type="nucleotide sequence ID" value="XM_013532844.1"/>
</dbReference>
<dbReference type="Pfam" id="PF11218">
    <property type="entry name" value="DUF3011"/>
    <property type="match status" value="1"/>
</dbReference>
<dbReference type="Proteomes" id="UP000085678">
    <property type="component" value="Unplaced"/>
</dbReference>
<dbReference type="KEGG" id="lak:106157252"/>
<organism evidence="2 3">
    <name type="scientific">Lingula anatina</name>
    <name type="common">Brachiopod</name>
    <name type="synonym">Lingula unguis</name>
    <dbReference type="NCBI Taxonomy" id="7574"/>
    <lineage>
        <taxon>Eukaryota</taxon>
        <taxon>Metazoa</taxon>
        <taxon>Spiralia</taxon>
        <taxon>Lophotrochozoa</taxon>
        <taxon>Brachiopoda</taxon>
        <taxon>Linguliformea</taxon>
        <taxon>Lingulata</taxon>
        <taxon>Lingulida</taxon>
        <taxon>Linguloidea</taxon>
        <taxon>Lingulidae</taxon>
        <taxon>Lingula</taxon>
    </lineage>
</organism>
<dbReference type="RefSeq" id="XP_023931596.1">
    <property type="nucleotide sequence ID" value="XM_024075828.1"/>
</dbReference>
<reference evidence="3 4" key="1">
    <citation type="submission" date="2025-04" db="UniProtKB">
        <authorList>
            <consortium name="RefSeq"/>
        </authorList>
    </citation>
    <scope>IDENTIFICATION</scope>
    <source>
        <tissue evidence="3 4">Gonads</tissue>
    </source>
</reference>
<accession>A0A1S3HQG6</accession>
<gene>
    <name evidence="3" type="primary">LOC106157252</name>
    <name evidence="4" type="synonym">LOC112041980</name>
</gene>
<evidence type="ECO:0000313" key="3">
    <source>
        <dbReference type="RefSeq" id="XP_013388298.1"/>
    </source>
</evidence>